<dbReference type="Proteomes" id="UP001198962">
    <property type="component" value="Unassembled WGS sequence"/>
</dbReference>
<sequence>MLSCLSILILGLLLAFPALAVEGAAAGLLLWFNVVLPTLAPFMICTRMISVLGAERLLIRPFYPLIHGLLGFSEPGAYVLLCGLLCGYPLGARLCAEKLKNKELSLAEARCLLATANHPSPMFLLGFVNRQVIRVFEHAQLPSSSYLPSPSSFSHSPWLIPLCLYLPVIPLSFLARHFYQFERFEKQDSQDSQDSQKSQNLQEYLQEYRKPSSDTSGASGVSVEDAIFSTAHTMVLIGGWIMLFSILAKWVQTIPCFSPSIKAILGGIAEITTGIPLLCSAFSEKKTLCLILVTGCVAFGGGSGIFQTRSVLLVKQKNAGLSIRHYILWKALHALLATGTLIFLLWLLPELERVLPAVPALLQRVHWILLQRAHCGLL</sequence>
<gene>
    <name evidence="2" type="ORF">LKD32_07530</name>
</gene>
<keyword evidence="1" id="KW-0812">Transmembrane</keyword>
<protein>
    <submittedName>
        <fullName evidence="2">Nucleoside recognition protein</fullName>
    </submittedName>
</protein>
<keyword evidence="3" id="KW-1185">Reference proteome</keyword>
<keyword evidence="1" id="KW-1133">Transmembrane helix</keyword>
<name>A0AAE3DL57_9FIRM</name>
<feature type="transmembrane region" description="Helical" evidence="1">
    <location>
        <begin position="326"/>
        <end position="348"/>
    </location>
</feature>
<feature type="transmembrane region" description="Helical" evidence="1">
    <location>
        <begin position="234"/>
        <end position="251"/>
    </location>
</feature>
<feature type="transmembrane region" description="Helical" evidence="1">
    <location>
        <begin position="288"/>
        <end position="306"/>
    </location>
</feature>
<evidence type="ECO:0000256" key="1">
    <source>
        <dbReference type="SAM" id="Phobius"/>
    </source>
</evidence>
<keyword evidence="1" id="KW-0472">Membrane</keyword>
<feature type="transmembrane region" description="Helical" evidence="1">
    <location>
        <begin position="30"/>
        <end position="53"/>
    </location>
</feature>
<organism evidence="2 3">
    <name type="scientific">Brotaphodocola catenula</name>
    <dbReference type="NCBI Taxonomy" id="2885361"/>
    <lineage>
        <taxon>Bacteria</taxon>
        <taxon>Bacillati</taxon>
        <taxon>Bacillota</taxon>
        <taxon>Clostridia</taxon>
        <taxon>Lachnospirales</taxon>
        <taxon>Lachnospiraceae</taxon>
        <taxon>Brotaphodocola</taxon>
    </lineage>
</organism>
<accession>A0AAE3DL57</accession>
<evidence type="ECO:0000313" key="3">
    <source>
        <dbReference type="Proteomes" id="UP001198962"/>
    </source>
</evidence>
<feature type="transmembrane region" description="Helical" evidence="1">
    <location>
        <begin position="65"/>
        <end position="90"/>
    </location>
</feature>
<dbReference type="EMBL" id="JAJEPU010000018">
    <property type="protein sequence ID" value="MCC2164731.1"/>
    <property type="molecule type" value="Genomic_DNA"/>
</dbReference>
<proteinExistence type="predicted"/>
<feature type="transmembrane region" description="Helical" evidence="1">
    <location>
        <begin position="263"/>
        <end position="281"/>
    </location>
</feature>
<comment type="caution">
    <text evidence="2">The sequence shown here is derived from an EMBL/GenBank/DDBJ whole genome shotgun (WGS) entry which is preliminary data.</text>
</comment>
<reference evidence="2" key="1">
    <citation type="submission" date="2021-10" db="EMBL/GenBank/DDBJ databases">
        <title>Anaerobic single-cell dispensing facilitates the cultivation of human gut bacteria.</title>
        <authorList>
            <person name="Afrizal A."/>
        </authorList>
    </citation>
    <scope>NUCLEOTIDE SEQUENCE</scope>
    <source>
        <strain evidence="2">CLA-AA-H274</strain>
    </source>
</reference>
<evidence type="ECO:0000313" key="2">
    <source>
        <dbReference type="EMBL" id="MCC2164731.1"/>
    </source>
</evidence>
<dbReference type="RefSeq" id="WP_308451283.1">
    <property type="nucleotide sequence ID" value="NZ_JAJEPU010000018.1"/>
</dbReference>
<dbReference type="AlphaFoldDB" id="A0AAE3DL57"/>